<dbReference type="OrthoDB" id="8899166at2"/>
<protein>
    <submittedName>
        <fullName evidence="1">Uncharacterized protein</fullName>
    </submittedName>
</protein>
<evidence type="ECO:0000313" key="2">
    <source>
        <dbReference type="Proteomes" id="UP000197446"/>
    </source>
</evidence>
<dbReference type="EMBL" id="NISI01000010">
    <property type="protein sequence ID" value="OWR02233.1"/>
    <property type="molecule type" value="Genomic_DNA"/>
</dbReference>
<evidence type="ECO:0000313" key="1">
    <source>
        <dbReference type="EMBL" id="OWR02233.1"/>
    </source>
</evidence>
<reference evidence="1 2" key="1">
    <citation type="journal article" date="2007" name="Int. J. Syst. Evol. Microbiol.">
        <title>Description of Pelomonas aquatica sp. nov. and Pelomonas puraquae sp. nov., isolated from industrial and haemodialysis water.</title>
        <authorList>
            <person name="Gomila M."/>
            <person name="Bowien B."/>
            <person name="Falsen E."/>
            <person name="Moore E.R."/>
            <person name="Lalucat J."/>
        </authorList>
    </citation>
    <scope>NUCLEOTIDE SEQUENCE [LARGE SCALE GENOMIC DNA]</scope>
    <source>
        <strain evidence="1 2">CCUG 52769</strain>
    </source>
</reference>
<keyword evidence="2" id="KW-1185">Reference proteome</keyword>
<name>A0A254NAQ2_9BURK</name>
<sequence>MDASPARINVGQLPQGRFMAHGELQVWHHGRLLCYEASGPFNVEMVGVMSRAVGRLLQRWQPTAPYVCVTWWHGSLMASPEVLEVYHDLLRLGRQVMPAELACLWQVGPEIEDAAIMKPLWKQVHDHCGYRLEYCDTDADMLRRAHSLLREAGVAEAEIEGLSR</sequence>
<comment type="caution">
    <text evidence="1">The sequence shown here is derived from an EMBL/GenBank/DDBJ whole genome shotgun (WGS) entry which is preliminary data.</text>
</comment>
<proteinExistence type="predicted"/>
<accession>A0A254NAQ2</accession>
<gene>
    <name evidence="1" type="ORF">CDO81_21095</name>
</gene>
<organism evidence="1 2">
    <name type="scientific">Roseateles puraquae</name>
    <dbReference type="NCBI Taxonomy" id="431059"/>
    <lineage>
        <taxon>Bacteria</taxon>
        <taxon>Pseudomonadati</taxon>
        <taxon>Pseudomonadota</taxon>
        <taxon>Betaproteobacteria</taxon>
        <taxon>Burkholderiales</taxon>
        <taxon>Sphaerotilaceae</taxon>
        <taxon>Roseateles</taxon>
    </lineage>
</organism>
<dbReference type="RefSeq" id="WP_088485209.1">
    <property type="nucleotide sequence ID" value="NZ_JBCNLH010000003.1"/>
</dbReference>
<dbReference type="AlphaFoldDB" id="A0A254NAQ2"/>
<dbReference type="Proteomes" id="UP000197446">
    <property type="component" value="Unassembled WGS sequence"/>
</dbReference>